<evidence type="ECO:0000256" key="1">
    <source>
        <dbReference type="SAM" id="Phobius"/>
    </source>
</evidence>
<keyword evidence="1" id="KW-0472">Membrane</keyword>
<feature type="signal peptide" evidence="2">
    <location>
        <begin position="1"/>
        <end position="19"/>
    </location>
</feature>
<evidence type="ECO:0000313" key="3">
    <source>
        <dbReference type="EMBL" id="CAG6584203.1"/>
    </source>
</evidence>
<evidence type="ECO:0000256" key="2">
    <source>
        <dbReference type="SAM" id="SignalP"/>
    </source>
</evidence>
<dbReference type="EMBL" id="HBUE01312971">
    <property type="protein sequence ID" value="CAG6584201.1"/>
    <property type="molecule type" value="Transcribed_RNA"/>
</dbReference>
<dbReference type="AlphaFoldDB" id="A0A8D8K5V1"/>
<feature type="chain" id="PRO_5036261235" evidence="2">
    <location>
        <begin position="20"/>
        <end position="218"/>
    </location>
</feature>
<keyword evidence="1" id="KW-1133">Transmembrane helix</keyword>
<keyword evidence="1" id="KW-0812">Transmembrane</keyword>
<protein>
    <submittedName>
        <fullName evidence="3">(northern house mosquito) hypothetical protein</fullName>
    </submittedName>
</protein>
<proteinExistence type="predicted"/>
<dbReference type="EMBL" id="HBUE01206669">
    <property type="protein sequence ID" value="CAG6532329.1"/>
    <property type="molecule type" value="Transcribed_RNA"/>
</dbReference>
<dbReference type="EMBL" id="HBUE01079016">
    <property type="protein sequence ID" value="CAG6476672.1"/>
    <property type="molecule type" value="Transcribed_RNA"/>
</dbReference>
<name>A0A8D8K5V1_CULPI</name>
<dbReference type="EMBL" id="HBUE01206671">
    <property type="protein sequence ID" value="CAG6532331.1"/>
    <property type="molecule type" value="Transcribed_RNA"/>
</dbReference>
<feature type="transmembrane region" description="Helical" evidence="1">
    <location>
        <begin position="61"/>
        <end position="83"/>
    </location>
</feature>
<keyword evidence="2" id="KW-0732">Signal</keyword>
<reference evidence="3" key="1">
    <citation type="submission" date="2021-05" db="EMBL/GenBank/DDBJ databases">
        <authorList>
            <person name="Alioto T."/>
            <person name="Alioto T."/>
            <person name="Gomez Garrido J."/>
        </authorList>
    </citation>
    <scope>NUCLEOTIDE SEQUENCE</scope>
</reference>
<dbReference type="EMBL" id="HBUE01312973">
    <property type="protein sequence ID" value="CAG6584203.1"/>
    <property type="molecule type" value="Transcribed_RNA"/>
</dbReference>
<organism evidence="3">
    <name type="scientific">Culex pipiens</name>
    <name type="common">House mosquito</name>
    <dbReference type="NCBI Taxonomy" id="7175"/>
    <lineage>
        <taxon>Eukaryota</taxon>
        <taxon>Metazoa</taxon>
        <taxon>Ecdysozoa</taxon>
        <taxon>Arthropoda</taxon>
        <taxon>Hexapoda</taxon>
        <taxon>Insecta</taxon>
        <taxon>Pterygota</taxon>
        <taxon>Neoptera</taxon>
        <taxon>Endopterygota</taxon>
        <taxon>Diptera</taxon>
        <taxon>Nematocera</taxon>
        <taxon>Culicoidea</taxon>
        <taxon>Culicidae</taxon>
        <taxon>Culicinae</taxon>
        <taxon>Culicini</taxon>
        <taxon>Culex</taxon>
        <taxon>Culex</taxon>
    </lineage>
</organism>
<feature type="transmembrane region" description="Helical" evidence="1">
    <location>
        <begin position="90"/>
        <end position="114"/>
    </location>
</feature>
<accession>A0A8D8K5V1</accession>
<sequence>MHLGQFHCLGLLLLRNCFSFRFLHRKLFPPVNPNHLICVQLVHHAHLGHVITQISVQRNGIVRYLVLLFLSSLLTLVIVTALLPRRLHLLVLLGTLLVRPSALLLPIAVLYLTLHDQQTAVLHRRPSLGDLAQAGRRIGQLQRFLLATGTLNVVHVRHLGRPRIAPALPRPKTVATTALTTAAGLPEPGLDRCCVFAVSAQRTVGGRSGRGGQLRIGH</sequence>